<protein>
    <recommendedName>
        <fullName evidence="2">RRM domain-containing protein</fullName>
    </recommendedName>
</protein>
<dbReference type="PROSITE" id="PS50102">
    <property type="entry name" value="RRM"/>
    <property type="match status" value="1"/>
</dbReference>
<evidence type="ECO:0000313" key="4">
    <source>
        <dbReference type="Proteomes" id="UP000324800"/>
    </source>
</evidence>
<evidence type="ECO:0000259" key="2">
    <source>
        <dbReference type="PROSITE" id="PS50102"/>
    </source>
</evidence>
<dbReference type="AlphaFoldDB" id="A0A5J4W2H5"/>
<dbReference type="InterPro" id="IPR012677">
    <property type="entry name" value="Nucleotide-bd_a/b_plait_sf"/>
</dbReference>
<dbReference type="InterPro" id="IPR000504">
    <property type="entry name" value="RRM_dom"/>
</dbReference>
<dbReference type="SUPFAM" id="SSF54928">
    <property type="entry name" value="RNA-binding domain, RBD"/>
    <property type="match status" value="1"/>
</dbReference>
<dbReference type="EMBL" id="SNRW01003793">
    <property type="protein sequence ID" value="KAA6388912.1"/>
    <property type="molecule type" value="Genomic_DNA"/>
</dbReference>
<evidence type="ECO:0000256" key="1">
    <source>
        <dbReference type="PROSITE-ProRule" id="PRU00176"/>
    </source>
</evidence>
<dbReference type="SMART" id="SM00360">
    <property type="entry name" value="RRM"/>
    <property type="match status" value="1"/>
</dbReference>
<dbReference type="Pfam" id="PF00076">
    <property type="entry name" value="RRM_1"/>
    <property type="match status" value="1"/>
</dbReference>
<dbReference type="InterPro" id="IPR035979">
    <property type="entry name" value="RBD_domain_sf"/>
</dbReference>
<evidence type="ECO:0000313" key="3">
    <source>
        <dbReference type="EMBL" id="KAA6388912.1"/>
    </source>
</evidence>
<feature type="domain" description="RRM" evidence="2">
    <location>
        <begin position="5"/>
        <end position="78"/>
    </location>
</feature>
<organism evidence="3 4">
    <name type="scientific">Streblomastix strix</name>
    <dbReference type="NCBI Taxonomy" id="222440"/>
    <lineage>
        <taxon>Eukaryota</taxon>
        <taxon>Metamonada</taxon>
        <taxon>Preaxostyla</taxon>
        <taxon>Oxymonadida</taxon>
        <taxon>Streblomastigidae</taxon>
        <taxon>Streblomastix</taxon>
    </lineage>
</organism>
<comment type="caution">
    <text evidence="3">The sequence shown here is derived from an EMBL/GenBank/DDBJ whole genome shotgun (WGS) entry which is preliminary data.</text>
</comment>
<gene>
    <name evidence="3" type="ORF">EZS28_015562</name>
</gene>
<dbReference type="Gene3D" id="3.30.70.330">
    <property type="match status" value="1"/>
</dbReference>
<name>A0A5J4W2H5_9EUKA</name>
<keyword evidence="1" id="KW-0694">RNA-binding</keyword>
<dbReference type="CDD" id="cd00590">
    <property type="entry name" value="RRM_SF"/>
    <property type="match status" value="1"/>
</dbReference>
<accession>A0A5J4W2H5</accession>
<dbReference type="Proteomes" id="UP000324800">
    <property type="component" value="Unassembled WGS sequence"/>
</dbReference>
<dbReference type="GO" id="GO:0003723">
    <property type="term" value="F:RNA binding"/>
    <property type="evidence" value="ECO:0007669"/>
    <property type="project" value="UniProtKB-UniRule"/>
</dbReference>
<proteinExistence type="predicted"/>
<reference evidence="3 4" key="1">
    <citation type="submission" date="2019-03" db="EMBL/GenBank/DDBJ databases">
        <title>Single cell metagenomics reveals metabolic interactions within the superorganism composed of flagellate Streblomastix strix and complex community of Bacteroidetes bacteria on its surface.</title>
        <authorList>
            <person name="Treitli S.C."/>
            <person name="Kolisko M."/>
            <person name="Husnik F."/>
            <person name="Keeling P."/>
            <person name="Hampl V."/>
        </authorList>
    </citation>
    <scope>NUCLEOTIDE SEQUENCE [LARGE SCALE GENOMIC DNA]</scope>
    <source>
        <strain evidence="3">ST1C</strain>
    </source>
</reference>
<sequence length="78" mass="8746">MSSKNSVRISNIQSVYSEGQIKEFAKRFGSVKSFRYVKGAKNEAFITYSSHADAESAVNAPSGKRRFASSTLEFEWDK</sequence>
<dbReference type="OrthoDB" id="410044at2759"/>